<evidence type="ECO:0000313" key="7">
    <source>
        <dbReference type="EMBL" id="SMC64685.1"/>
    </source>
</evidence>
<dbReference type="PANTHER" id="PTHR30213:SF0">
    <property type="entry name" value="UPF0761 MEMBRANE PROTEIN YIHY"/>
    <property type="match status" value="1"/>
</dbReference>
<dbReference type="STRING" id="1121400.SAMN02746065_106101"/>
<feature type="transmembrane region" description="Helical" evidence="6">
    <location>
        <begin position="275"/>
        <end position="295"/>
    </location>
</feature>
<proteinExistence type="predicted"/>
<dbReference type="Gene3D" id="1.10.10.10">
    <property type="entry name" value="Winged helix-like DNA-binding domain superfamily/Winged helix DNA-binding domain"/>
    <property type="match status" value="1"/>
</dbReference>
<dbReference type="InterPro" id="IPR036390">
    <property type="entry name" value="WH_DNA-bd_sf"/>
</dbReference>
<organism evidence="7 8">
    <name type="scientific">Desulfocicer vacuolatum DSM 3385</name>
    <dbReference type="NCBI Taxonomy" id="1121400"/>
    <lineage>
        <taxon>Bacteria</taxon>
        <taxon>Pseudomonadati</taxon>
        <taxon>Thermodesulfobacteriota</taxon>
        <taxon>Desulfobacteria</taxon>
        <taxon>Desulfobacterales</taxon>
        <taxon>Desulfobacteraceae</taxon>
        <taxon>Desulfocicer</taxon>
    </lineage>
</organism>
<accession>A0A1W2AVH1</accession>
<dbReference type="Proteomes" id="UP000192418">
    <property type="component" value="Unassembled WGS sequence"/>
</dbReference>
<dbReference type="Pfam" id="PF03631">
    <property type="entry name" value="Virul_fac_BrkB"/>
    <property type="match status" value="1"/>
</dbReference>
<keyword evidence="5 6" id="KW-0472">Membrane</keyword>
<sequence>MFKFKQMQAPLQKRIRSFIWEQNPLELGLVHRIVLRQIQTVIVVIRDFDTNNCLLRASALTYYTMLSLVPLLGLTFALLKAFGVQNLLQPWIIEKLNVGDEQISNAILGYINNTQMTQIGAFGLIFLIIAVVSLLTNVEKTFNHIWGVETVRPLLRRFSDYLSVVLIGPVLIISAISMTSSLASNNVVQKLMTLQWVGNSIFLFFKLLPFLFMWLAFTGLYVFMSNIKVEWQAAFVGGVVGGTLWQLAQVGYIHFQVGVGRYNAIYGTMAALPIFMVWLYISWVIVLFGLGVCYARQNLRTTGRDLRLSQVSRSSFEQMALALMITLADNFHRGKPALSHTQLSQRLGIPPRLCRQIIHILEKINFVSEHCTTGGQCVYQPARDSETLTVAEIFTKMHHMGNAATHLPAHVHNMTAMDICRQTGIFMEKGLKGMTLKDIVLNSQNSGENQSRKVTDATH</sequence>
<evidence type="ECO:0000256" key="1">
    <source>
        <dbReference type="ARBA" id="ARBA00004651"/>
    </source>
</evidence>
<evidence type="ECO:0000256" key="3">
    <source>
        <dbReference type="ARBA" id="ARBA00022692"/>
    </source>
</evidence>
<evidence type="ECO:0000256" key="4">
    <source>
        <dbReference type="ARBA" id="ARBA00022989"/>
    </source>
</evidence>
<gene>
    <name evidence="7" type="ORF">SAMN02746065_106101</name>
</gene>
<keyword evidence="4 6" id="KW-1133">Transmembrane helix</keyword>
<keyword evidence="8" id="KW-1185">Reference proteome</keyword>
<dbReference type="SUPFAM" id="SSF46785">
    <property type="entry name" value="Winged helix' DNA-binding domain"/>
    <property type="match status" value="1"/>
</dbReference>
<evidence type="ECO:0000313" key="8">
    <source>
        <dbReference type="Proteomes" id="UP000192418"/>
    </source>
</evidence>
<evidence type="ECO:0000256" key="6">
    <source>
        <dbReference type="SAM" id="Phobius"/>
    </source>
</evidence>
<evidence type="ECO:0000256" key="2">
    <source>
        <dbReference type="ARBA" id="ARBA00022475"/>
    </source>
</evidence>
<feature type="transmembrane region" description="Helical" evidence="6">
    <location>
        <begin position="201"/>
        <end position="223"/>
    </location>
</feature>
<dbReference type="GO" id="GO:0005886">
    <property type="term" value="C:plasma membrane"/>
    <property type="evidence" value="ECO:0007669"/>
    <property type="project" value="UniProtKB-SubCell"/>
</dbReference>
<dbReference type="InterPro" id="IPR036388">
    <property type="entry name" value="WH-like_DNA-bd_sf"/>
</dbReference>
<keyword evidence="2" id="KW-1003">Cell membrane</keyword>
<feature type="transmembrane region" description="Helical" evidence="6">
    <location>
        <begin position="119"/>
        <end position="138"/>
    </location>
</feature>
<dbReference type="OrthoDB" id="9808671at2"/>
<feature type="transmembrane region" description="Helical" evidence="6">
    <location>
        <begin position="60"/>
        <end position="79"/>
    </location>
</feature>
<comment type="subcellular location">
    <subcellularLocation>
        <location evidence="1">Cell membrane</location>
        <topology evidence="1">Multi-pass membrane protein</topology>
    </subcellularLocation>
</comment>
<dbReference type="PANTHER" id="PTHR30213">
    <property type="entry name" value="INNER MEMBRANE PROTEIN YHJD"/>
    <property type="match status" value="1"/>
</dbReference>
<keyword evidence="3 6" id="KW-0812">Transmembrane</keyword>
<dbReference type="InterPro" id="IPR017039">
    <property type="entry name" value="Virul_fac_BrkB"/>
</dbReference>
<dbReference type="EMBL" id="FWXY01000006">
    <property type="protein sequence ID" value="SMC64685.1"/>
    <property type="molecule type" value="Genomic_DNA"/>
</dbReference>
<feature type="transmembrane region" description="Helical" evidence="6">
    <location>
        <begin position="235"/>
        <end position="255"/>
    </location>
</feature>
<feature type="transmembrane region" description="Helical" evidence="6">
    <location>
        <begin position="158"/>
        <end position="181"/>
    </location>
</feature>
<reference evidence="7 8" key="1">
    <citation type="submission" date="2017-04" db="EMBL/GenBank/DDBJ databases">
        <authorList>
            <person name="Afonso C.L."/>
            <person name="Miller P.J."/>
            <person name="Scott M.A."/>
            <person name="Spackman E."/>
            <person name="Goraichik I."/>
            <person name="Dimitrov K.M."/>
            <person name="Suarez D.L."/>
            <person name="Swayne D.E."/>
        </authorList>
    </citation>
    <scope>NUCLEOTIDE SEQUENCE [LARGE SCALE GENOMIC DNA]</scope>
    <source>
        <strain evidence="7 8">DSM 3385</strain>
    </source>
</reference>
<evidence type="ECO:0000256" key="5">
    <source>
        <dbReference type="ARBA" id="ARBA00023136"/>
    </source>
</evidence>
<name>A0A1W2AVH1_9BACT</name>
<dbReference type="AlphaFoldDB" id="A0A1W2AVH1"/>
<dbReference type="NCBIfam" id="TIGR00765">
    <property type="entry name" value="yihY_not_rbn"/>
    <property type="match status" value="1"/>
</dbReference>
<protein>
    <submittedName>
        <fullName evidence="7">tRNA-processing RNAse BN</fullName>
    </submittedName>
</protein>